<accession>A0A5R8Z7F7</accession>
<comment type="caution">
    <text evidence="2">The sequence shown here is derived from an EMBL/GenBank/DDBJ whole genome shotgun (WGS) entry which is preliminary data.</text>
</comment>
<organism evidence="2 3">
    <name type="scientific">Pseudomonas mosselii</name>
    <dbReference type="NCBI Taxonomy" id="78327"/>
    <lineage>
        <taxon>Bacteria</taxon>
        <taxon>Pseudomonadati</taxon>
        <taxon>Pseudomonadota</taxon>
        <taxon>Gammaproteobacteria</taxon>
        <taxon>Pseudomonadales</taxon>
        <taxon>Pseudomonadaceae</taxon>
        <taxon>Pseudomonas</taxon>
    </lineage>
</organism>
<protein>
    <submittedName>
        <fullName evidence="2">Uncharacterized protein</fullName>
    </submittedName>
</protein>
<evidence type="ECO:0000313" key="3">
    <source>
        <dbReference type="Proteomes" id="UP000309819"/>
    </source>
</evidence>
<sequence>MFKQVVLSGAGVLLGVLANNYAFAGNNKATVIIDNKTNVIAKYTYEHMSGGASPIMADVGPQLMSTFVVTSFADSISGMRFVYASGAKKCRFSVSHIASFPSNIPTWKKDARSIGSTKADCTVVLEKIDMNMPYHYTVRFTIK</sequence>
<dbReference type="AlphaFoldDB" id="A0A5R8Z7F7"/>
<feature type="signal peptide" evidence="1">
    <location>
        <begin position="1"/>
        <end position="24"/>
    </location>
</feature>
<dbReference type="RefSeq" id="WP_138219567.1">
    <property type="nucleotide sequence ID" value="NZ_VAUO01000004.1"/>
</dbReference>
<dbReference type="EMBL" id="VAUO01000004">
    <property type="protein sequence ID" value="TLP61215.1"/>
    <property type="molecule type" value="Genomic_DNA"/>
</dbReference>
<evidence type="ECO:0000256" key="1">
    <source>
        <dbReference type="SAM" id="SignalP"/>
    </source>
</evidence>
<keyword evidence="3" id="KW-1185">Reference proteome</keyword>
<feature type="chain" id="PRO_5024392085" evidence="1">
    <location>
        <begin position="25"/>
        <end position="143"/>
    </location>
</feature>
<dbReference type="Proteomes" id="UP000309819">
    <property type="component" value="Unassembled WGS sequence"/>
</dbReference>
<gene>
    <name evidence="2" type="ORF">FEM01_11555</name>
</gene>
<keyword evidence="1" id="KW-0732">Signal</keyword>
<name>A0A5R8Z7F7_9PSED</name>
<dbReference type="OrthoDB" id="7032379at2"/>
<evidence type="ECO:0000313" key="2">
    <source>
        <dbReference type="EMBL" id="TLP61215.1"/>
    </source>
</evidence>
<reference evidence="2 3" key="1">
    <citation type="submission" date="2019-05" db="EMBL/GenBank/DDBJ databases">
        <title>Pseudomonas sp. SC006 isolated from lettuce that can produce HBGAs.</title>
        <authorList>
            <person name="Wang D."/>
            <person name="Liao N."/>
            <person name="Liu D."/>
            <person name="Zhang Z."/>
            <person name="Zou S."/>
        </authorList>
    </citation>
    <scope>NUCLEOTIDE SEQUENCE [LARGE SCALE GENOMIC DNA]</scope>
    <source>
        <strain evidence="2 3">SC006</strain>
    </source>
</reference>
<proteinExistence type="predicted"/>